<accession>A0A183IR83</accession>
<feature type="region of interest" description="Disordered" evidence="1">
    <location>
        <begin position="73"/>
        <end position="92"/>
    </location>
</feature>
<dbReference type="WBParaSite" id="SBAD_0000636801-mRNA-1">
    <property type="protein sequence ID" value="SBAD_0000636801-mRNA-1"/>
    <property type="gene ID" value="SBAD_0000636801"/>
</dbReference>
<dbReference type="GO" id="GO:0003785">
    <property type="term" value="F:actin monomer binding"/>
    <property type="evidence" value="ECO:0007669"/>
    <property type="project" value="InterPro"/>
</dbReference>
<dbReference type="PANTHER" id="PTHR21557:SF2">
    <property type="entry name" value="CORDON-BLEU PROTEIN-LIKE 1"/>
    <property type="match status" value="1"/>
</dbReference>
<gene>
    <name evidence="2" type="ORF">SBAD_LOCUS6130</name>
</gene>
<evidence type="ECO:0000256" key="1">
    <source>
        <dbReference type="SAM" id="MobiDB-lite"/>
    </source>
</evidence>
<evidence type="ECO:0000313" key="4">
    <source>
        <dbReference type="WBParaSite" id="SBAD_0000636801-mRNA-1"/>
    </source>
</evidence>
<evidence type="ECO:0000313" key="3">
    <source>
        <dbReference type="Proteomes" id="UP000270296"/>
    </source>
</evidence>
<feature type="compositionally biased region" description="Polar residues" evidence="1">
    <location>
        <begin position="73"/>
        <end position="89"/>
    </location>
</feature>
<organism evidence="4">
    <name type="scientific">Soboliphyme baturini</name>
    <dbReference type="NCBI Taxonomy" id="241478"/>
    <lineage>
        <taxon>Eukaryota</taxon>
        <taxon>Metazoa</taxon>
        <taxon>Ecdysozoa</taxon>
        <taxon>Nematoda</taxon>
        <taxon>Enoplea</taxon>
        <taxon>Dorylaimia</taxon>
        <taxon>Dioctophymatida</taxon>
        <taxon>Dioctophymatoidea</taxon>
        <taxon>Soboliphymatidae</taxon>
        <taxon>Soboliphyme</taxon>
    </lineage>
</organism>
<dbReference type="InterPro" id="IPR039895">
    <property type="entry name" value="COBL-like"/>
</dbReference>
<proteinExistence type="predicted"/>
<evidence type="ECO:0000313" key="2">
    <source>
        <dbReference type="EMBL" id="VDP09292.1"/>
    </source>
</evidence>
<sequence length="200" mass="22291">MWARRCLSDDCDSSFFLKVLNFSVFSQPPPPPRNGRLMATVTRTSDDQRSSLSLSSSFAAGLKLAPQTVTASVQSDDWRSTTDGSASSVGSGGHDVELTVKLLNDKLVRIKVDPRMQMLDLLIQLCAACKVSPSDMYIKVPVERRPGYYEYKPSMMVGNLQYTYVEMVPKSSVIEKVKKLKSHSWLFEGVSCLAKGWRIL</sequence>
<reference evidence="2 3" key="2">
    <citation type="submission" date="2018-11" db="EMBL/GenBank/DDBJ databases">
        <authorList>
            <consortium name="Pathogen Informatics"/>
        </authorList>
    </citation>
    <scope>NUCLEOTIDE SEQUENCE [LARGE SCALE GENOMIC DNA]</scope>
</reference>
<reference evidence="4" key="1">
    <citation type="submission" date="2016-06" db="UniProtKB">
        <authorList>
            <consortium name="WormBaseParasite"/>
        </authorList>
    </citation>
    <scope>IDENTIFICATION</scope>
</reference>
<dbReference type="Proteomes" id="UP000270296">
    <property type="component" value="Unassembled WGS sequence"/>
</dbReference>
<dbReference type="OrthoDB" id="8882621at2759"/>
<dbReference type="EMBL" id="UZAM01009507">
    <property type="protein sequence ID" value="VDP09292.1"/>
    <property type="molecule type" value="Genomic_DNA"/>
</dbReference>
<keyword evidence="3" id="KW-1185">Reference proteome</keyword>
<protein>
    <submittedName>
        <fullName evidence="4">RBD domain-containing protein</fullName>
    </submittedName>
</protein>
<dbReference type="PANTHER" id="PTHR21557">
    <property type="entry name" value="CORDON-BLEU"/>
    <property type="match status" value="1"/>
</dbReference>
<name>A0A183IR83_9BILA</name>
<dbReference type="AlphaFoldDB" id="A0A183IR83"/>